<protein>
    <submittedName>
        <fullName evidence="1">Uncharacterized protein</fullName>
    </submittedName>
</protein>
<evidence type="ECO:0000313" key="2">
    <source>
        <dbReference type="Proteomes" id="UP000622890"/>
    </source>
</evidence>
<evidence type="ECO:0000313" key="1">
    <source>
        <dbReference type="EMBL" id="MBK4738362.1"/>
    </source>
</evidence>
<comment type="caution">
    <text evidence="1">The sequence shown here is derived from an EMBL/GenBank/DDBJ whole genome shotgun (WGS) entry which is preliminary data.</text>
</comment>
<gene>
    <name evidence="1" type="ORF">JJB74_27380</name>
</gene>
<name>A0A934T2K9_9BURK</name>
<proteinExistence type="predicted"/>
<keyword evidence="2" id="KW-1185">Reference proteome</keyword>
<reference evidence="1" key="1">
    <citation type="submission" date="2021-01" db="EMBL/GenBank/DDBJ databases">
        <title>Genome sequence of strain Noviherbaspirillum sp. DKR-6.</title>
        <authorList>
            <person name="Chaudhary D.K."/>
        </authorList>
    </citation>
    <scope>NUCLEOTIDE SEQUENCE</scope>
    <source>
        <strain evidence="1">DKR-6</strain>
    </source>
</reference>
<dbReference type="RefSeq" id="WP_200597514.1">
    <property type="nucleotide sequence ID" value="NZ_JAEPBG010000020.1"/>
</dbReference>
<dbReference type="AlphaFoldDB" id="A0A934T2K9"/>
<dbReference type="Proteomes" id="UP000622890">
    <property type="component" value="Unassembled WGS sequence"/>
</dbReference>
<organism evidence="1 2">
    <name type="scientific">Noviherbaspirillum pedocola</name>
    <dbReference type="NCBI Taxonomy" id="2801341"/>
    <lineage>
        <taxon>Bacteria</taxon>
        <taxon>Pseudomonadati</taxon>
        <taxon>Pseudomonadota</taxon>
        <taxon>Betaproteobacteria</taxon>
        <taxon>Burkholderiales</taxon>
        <taxon>Oxalobacteraceae</taxon>
        <taxon>Noviherbaspirillum</taxon>
    </lineage>
</organism>
<dbReference type="EMBL" id="JAEPBG010000020">
    <property type="protein sequence ID" value="MBK4738362.1"/>
    <property type="molecule type" value="Genomic_DNA"/>
</dbReference>
<sequence length="247" mass="25190">MKSADPMKLLIVLWALAFCSTLARAVEIRFTAEIPGFGGTAVSSIRDQVDSLIPSGSILSGSIQYDSTAQALSSTSVIEGSTGGTILLKTYRGTGVFLAVNGIAATADSINIRVGSGAFNSLEFDASALGNNLTSSGSPLPVADLFLGLYQGTTPFVDSSLPSASDLAASDFGFRVFFLGIAKDVRNTATDVAVASSRVTSVSFADGTPISEPPVVGLLGLGVIVAAVARGKHALPARLRKPTAGSM</sequence>
<accession>A0A934T2K9</accession>